<protein>
    <recommendedName>
        <fullName evidence="1">YcaO domain-containing protein</fullName>
    </recommendedName>
</protein>
<dbReference type="RefSeq" id="WP_191303139.1">
    <property type="nucleotide sequence ID" value="NZ_BNAR01000012.1"/>
</dbReference>
<dbReference type="Gene3D" id="3.30.160.660">
    <property type="match status" value="1"/>
</dbReference>
<proteinExistence type="predicted"/>
<evidence type="ECO:0000313" key="3">
    <source>
        <dbReference type="Proteomes" id="UP000605568"/>
    </source>
</evidence>
<dbReference type="InterPro" id="IPR049274">
    <property type="entry name" value="LynD/TruD_wHTH-like"/>
</dbReference>
<comment type="caution">
    <text evidence="2">The sequence shown here is derived from an EMBL/GenBank/DDBJ whole genome shotgun (WGS) entry which is preliminary data.</text>
</comment>
<dbReference type="Pfam" id="PF21084">
    <property type="entry name" value="WHD_DUF4423_like"/>
    <property type="match status" value="1"/>
</dbReference>
<dbReference type="InterPro" id="IPR022291">
    <property type="entry name" value="Bacteriocin_synth_cyclodeHase"/>
</dbReference>
<dbReference type="PANTHER" id="PTHR37809:SF1">
    <property type="entry name" value="RIBOSOMAL PROTEIN S12 METHYLTHIOTRANSFERASE ACCESSORY FACTOR YCAO"/>
    <property type="match status" value="1"/>
</dbReference>
<dbReference type="Gene3D" id="3.30.1330.230">
    <property type="match status" value="1"/>
</dbReference>
<dbReference type="Proteomes" id="UP000605568">
    <property type="component" value="Unassembled WGS sequence"/>
</dbReference>
<gene>
    <name evidence="2" type="ORF">GCM10017774_64590</name>
</gene>
<organism evidence="2 3">
    <name type="scientific">Lentzea cavernae</name>
    <dbReference type="NCBI Taxonomy" id="2020703"/>
    <lineage>
        <taxon>Bacteria</taxon>
        <taxon>Bacillati</taxon>
        <taxon>Actinomycetota</taxon>
        <taxon>Actinomycetes</taxon>
        <taxon>Pseudonocardiales</taxon>
        <taxon>Pseudonocardiaceae</taxon>
        <taxon>Lentzea</taxon>
    </lineage>
</organism>
<dbReference type="SUPFAM" id="SSF69572">
    <property type="entry name" value="Activating enzymes of the ubiquitin-like proteins"/>
    <property type="match status" value="1"/>
</dbReference>
<dbReference type="PROSITE" id="PS51664">
    <property type="entry name" value="YCAO"/>
    <property type="match status" value="1"/>
</dbReference>
<name>A0ABQ3MNU4_9PSEU</name>
<accession>A0ABQ3MNU4</accession>
<dbReference type="Pfam" id="PF02624">
    <property type="entry name" value="YcaO"/>
    <property type="match status" value="1"/>
</dbReference>
<reference evidence="3" key="1">
    <citation type="journal article" date="2019" name="Int. J. Syst. Evol. Microbiol.">
        <title>The Global Catalogue of Microorganisms (GCM) 10K type strain sequencing project: providing services to taxonomists for standard genome sequencing and annotation.</title>
        <authorList>
            <consortium name="The Broad Institute Genomics Platform"/>
            <consortium name="The Broad Institute Genome Sequencing Center for Infectious Disease"/>
            <person name="Wu L."/>
            <person name="Ma J."/>
        </authorList>
    </citation>
    <scope>NUCLEOTIDE SEQUENCE [LARGE SCALE GENOMIC DNA]</scope>
    <source>
        <strain evidence="3">CGMCC 4.7367</strain>
    </source>
</reference>
<dbReference type="InterPro" id="IPR027624">
    <property type="entry name" value="TOMM_cyclo_SagD"/>
</dbReference>
<dbReference type="Gene3D" id="3.30.40.250">
    <property type="match status" value="1"/>
</dbReference>
<dbReference type="NCBIfam" id="TIGR03882">
    <property type="entry name" value="cyclo_dehyd_2"/>
    <property type="match status" value="1"/>
</dbReference>
<dbReference type="PANTHER" id="PTHR37809">
    <property type="entry name" value="RIBOSOMAL PROTEIN S12 METHYLTHIOTRANSFERASE ACCESSORY FACTOR YCAO"/>
    <property type="match status" value="1"/>
</dbReference>
<dbReference type="NCBIfam" id="TIGR03604">
    <property type="entry name" value="TOMM_cyclo_SagD"/>
    <property type="match status" value="1"/>
</dbReference>
<evidence type="ECO:0000259" key="1">
    <source>
        <dbReference type="PROSITE" id="PS51664"/>
    </source>
</evidence>
<dbReference type="NCBIfam" id="TIGR00702">
    <property type="entry name" value="YcaO-type kinase domain"/>
    <property type="match status" value="1"/>
</dbReference>
<dbReference type="Gene3D" id="3.90.930.60">
    <property type="match status" value="1"/>
</dbReference>
<dbReference type="InterPro" id="IPR035985">
    <property type="entry name" value="Ubiquitin-activating_enz"/>
</dbReference>
<dbReference type="InterPro" id="IPR003776">
    <property type="entry name" value="YcaO-like_dom"/>
</dbReference>
<dbReference type="Gene3D" id="3.40.50.720">
    <property type="entry name" value="NAD(P)-binding Rossmann-like Domain"/>
    <property type="match status" value="1"/>
</dbReference>
<dbReference type="EMBL" id="BNAR01000012">
    <property type="protein sequence ID" value="GHH52531.1"/>
    <property type="molecule type" value="Genomic_DNA"/>
</dbReference>
<feature type="domain" description="YcaO" evidence="1">
    <location>
        <begin position="387"/>
        <end position="749"/>
    </location>
</feature>
<sequence length="749" mass="81123">MRERIGFKRHLRTEIVQGEAVYLFAENGVTALRGPHVELIAPLLDGTRDLTALLSEMPEHVPTEHVGRVLTRLGAAGLLCTREPDDHTGDPATRAAALAYWDAAGLDATSAVTSTTTARVRLVAVGGAATGAMAGALRRAGLVLSAEDEPGAALTVVVCDDYLAPGLREVDESHRATGTPWLLTRPTGTQVWVGPVFTPGDGACWRCLATRLSANRPAEAHVQARRGQNGPAARPAVHLPSVTATAVEVAALEATKWLAGHRHPGQREVWACDSLTLRTTHHQVRALPQCPDCGDPDIVRQQAHRPVLIGQRLKRSRDGGGHRSSTPGEVLDTYGHLISPVTGVVKDVRRDSRGPSTFHSYRSGLNHAANGGGFEGLRSTLRCENGGKGVTALDAEVGALCEALERYSAGYHGDEARIRGSFRTLGDEAVHPDTFQLYHPRQFEDRTAWNGAHSAFQHVAEPFDETGVLDWTPVWSMTAQCHRLMPTSSLYFGAPAPRSIVANSNGCAAGSSIEDATLQGMLELVERDAIALWWYNRSVVPAVDLDAAGDPFVDEMREVYADLGRELWVLDLTADLGVPVLAAVSRRVDGPHEDIMFGFGAHLDPRCALRRALTELNQVMPTIIDLDDNGRRALDVDLRGWLADATIANQPYLAPSGAAAPHHDYSRQPDLGEDVRSVQTRIEAAGMEVLVLDQTRPHVGLPVVKVVVPGMRHFWSRLAQGRLYDVPVALGRVRRPATYDELNPIPMFM</sequence>
<evidence type="ECO:0000313" key="2">
    <source>
        <dbReference type="EMBL" id="GHH52531.1"/>
    </source>
</evidence>
<keyword evidence="3" id="KW-1185">Reference proteome</keyword>